<dbReference type="SUPFAM" id="SSF52309">
    <property type="entry name" value="N-(deoxy)ribosyltransferase-like"/>
    <property type="match status" value="1"/>
</dbReference>
<dbReference type="PANTHER" id="PTHR15364">
    <property type="entry name" value="2'-DEOXYNUCLEOSIDE 5'-PHOSPHATE N-HYDROLASE 1"/>
    <property type="match status" value="1"/>
</dbReference>
<dbReference type="Gene3D" id="3.40.50.450">
    <property type="match status" value="1"/>
</dbReference>
<dbReference type="AlphaFoldDB" id="A0AB48ILK9"/>
<dbReference type="GO" id="GO:0005634">
    <property type="term" value="C:nucleus"/>
    <property type="evidence" value="ECO:0007669"/>
    <property type="project" value="UniProtKB-SubCell"/>
</dbReference>
<evidence type="ECO:0000256" key="6">
    <source>
        <dbReference type="ARBA" id="ARBA00047460"/>
    </source>
</evidence>
<dbReference type="GO" id="GO:0006195">
    <property type="term" value="P:purine nucleotide catabolic process"/>
    <property type="evidence" value="ECO:0007669"/>
    <property type="project" value="UniProtKB-ARBA"/>
</dbReference>
<dbReference type="HAMAP" id="MF_03036">
    <property type="entry name" value="Nuc_phosphate_hydrolase"/>
    <property type="match status" value="1"/>
</dbReference>
<dbReference type="GeneTree" id="ENSGT00390000001216"/>
<comment type="function">
    <text evidence="7">Catalyzes the cleavage of the N-glycosidic bond of deoxyribonucleoside 5'-monophosphates to yield deoxyribose 5-phosphate and a purine or pyrimidine base. Deoxyribonucleoside 5'-monophosphates containing purine bases are preferred to those containing pyrimidine bases.</text>
</comment>
<proteinExistence type="inferred from homology"/>
<reference evidence="8" key="3">
    <citation type="submission" date="2025-09" db="UniProtKB">
        <authorList>
            <consortium name="Ensembl"/>
        </authorList>
    </citation>
    <scope>IDENTIFICATION</scope>
</reference>
<evidence type="ECO:0000313" key="9">
    <source>
        <dbReference type="Proteomes" id="UP000265140"/>
    </source>
</evidence>
<comment type="similarity">
    <text evidence="7">Belongs to the 2'-deoxynucleoside 5'-phosphate N-hydrolase 1 family.</text>
</comment>
<dbReference type="Proteomes" id="UP000265140">
    <property type="component" value="Chromosome 6"/>
</dbReference>
<dbReference type="FunFam" id="3.40.50.450:FF:000019">
    <property type="entry name" value="2'-deoxynucleoside 5'-phosphate N-hydrolase 1"/>
    <property type="match status" value="1"/>
</dbReference>
<reference evidence="8" key="2">
    <citation type="submission" date="2025-08" db="UniProtKB">
        <authorList>
            <consortium name="Ensembl"/>
        </authorList>
    </citation>
    <scope>IDENTIFICATION</scope>
</reference>
<evidence type="ECO:0000256" key="4">
    <source>
        <dbReference type="ARBA" id="ARBA00023080"/>
    </source>
</evidence>
<dbReference type="GO" id="GO:0070694">
    <property type="term" value="F:5-hydroxymethyl-dUMP N-hydrolase activity"/>
    <property type="evidence" value="ECO:0007669"/>
    <property type="project" value="InterPro"/>
</dbReference>
<dbReference type="InterPro" id="IPR028607">
    <property type="entry name" value="DNPH1"/>
</dbReference>
<reference evidence="8 9" key="1">
    <citation type="submission" date="2020-02" db="EMBL/GenBank/DDBJ databases">
        <title>Esox lucius (northern pike) genome, fEsoLuc1, primary haplotype.</title>
        <authorList>
            <person name="Myers G."/>
            <person name="Karagic N."/>
            <person name="Meyer A."/>
            <person name="Pippel M."/>
            <person name="Reichard M."/>
            <person name="Winkler S."/>
            <person name="Tracey A."/>
            <person name="Sims Y."/>
            <person name="Howe K."/>
            <person name="Rhie A."/>
            <person name="Formenti G."/>
            <person name="Durbin R."/>
            <person name="Fedrigo O."/>
            <person name="Jarvis E.D."/>
        </authorList>
    </citation>
    <scope>NUCLEOTIDE SEQUENCE [LARGE SCALE GENOMIC DNA]</scope>
</reference>
<sequence length="131" mass="14892">MCTRRWHHIRTLQKYGEVLTEHVSHSDLSERGEDAVQDGDKFIHDRDMEWLVMSDVIIAEVTQPSLGVGYELGSARGMRKKILCLFQPSSGKSLSAMVRGAVDGSLFQVRDYKEEEVEGILEEYFKGLSKD</sequence>
<dbReference type="PANTHER" id="PTHR15364:SF0">
    <property type="entry name" value="2'-DEOXYNUCLEOSIDE 5'-PHOSPHATE N-HYDROLASE 1"/>
    <property type="match status" value="1"/>
</dbReference>
<name>A0AB48ILK9_ESOLU</name>
<comment type="caution">
    <text evidence="7">Lacks conserved residue(s) required for the propagation of feature annotation.</text>
</comment>
<dbReference type="Pfam" id="PF05014">
    <property type="entry name" value="Nuc_deoxyrib_tr"/>
    <property type="match status" value="1"/>
</dbReference>
<protein>
    <recommendedName>
        <fullName evidence="7">2'-deoxynucleoside 5'-phosphate N-hydrolase 1</fullName>
        <ecNumber evidence="7">3.2.2.-</ecNumber>
    </recommendedName>
</protein>
<keyword evidence="7" id="KW-0539">Nucleus</keyword>
<dbReference type="InterPro" id="IPR051239">
    <property type="entry name" value="2'-dNMP_N-hydrolase"/>
</dbReference>
<evidence type="ECO:0000313" key="8">
    <source>
        <dbReference type="Ensembl" id="ENSELUP00000017175.2"/>
    </source>
</evidence>
<keyword evidence="5 7" id="KW-0326">Glycosidase</keyword>
<gene>
    <name evidence="7" type="primary">DNPH1</name>
</gene>
<comment type="catalytic activity">
    <reaction evidence="7">
        <text>a pyrimidine 2'-deoxyribonucleoside 5'-phosphate + H2O = a pyrimidine nucleobase + 2-deoxy-D-ribose 5-phosphate</text>
        <dbReference type="Rhea" id="RHEA:57852"/>
        <dbReference type="ChEBI" id="CHEBI:15377"/>
        <dbReference type="ChEBI" id="CHEBI:26432"/>
        <dbReference type="ChEBI" id="CHEBI:62877"/>
        <dbReference type="ChEBI" id="CHEBI:142209"/>
    </reaction>
</comment>
<accession>A0AB48ILK9</accession>
<keyword evidence="3 7" id="KW-0378">Hydrolase</keyword>
<keyword evidence="9" id="KW-1185">Reference proteome</keyword>
<dbReference type="InterPro" id="IPR007710">
    <property type="entry name" value="Nucleoside_deoxyribTrfase"/>
</dbReference>
<dbReference type="EC" id="3.2.2.-" evidence="7"/>
<evidence type="ECO:0000256" key="7">
    <source>
        <dbReference type="HAMAP-Rule" id="MF_03036"/>
    </source>
</evidence>
<feature type="binding site" description="in other chain" evidence="7">
    <location>
        <position position="71"/>
    </location>
    <ligand>
        <name>substrate</name>
        <note>ligand shared between homodimeric partners</note>
    </ligand>
</feature>
<evidence type="ECO:0000256" key="3">
    <source>
        <dbReference type="ARBA" id="ARBA00022801"/>
    </source>
</evidence>
<comment type="catalytic activity">
    <reaction evidence="6">
        <text>5-hydroxymethyl-dUMP + H2O = 5-hydroxymethyluracil + 2-deoxy-D-ribose 5-phosphate</text>
        <dbReference type="Rhea" id="RHEA:77099"/>
        <dbReference type="ChEBI" id="CHEBI:15377"/>
        <dbReference type="ChEBI" id="CHEBI:16964"/>
        <dbReference type="ChEBI" id="CHEBI:62877"/>
        <dbReference type="ChEBI" id="CHEBI:90409"/>
    </reaction>
    <physiologicalReaction direction="left-to-right" evidence="6">
        <dbReference type="Rhea" id="RHEA:77100"/>
    </physiologicalReaction>
</comment>
<dbReference type="Ensembl" id="ENSELUT00000040065.3">
    <property type="protein sequence ID" value="ENSELUP00000017175.2"/>
    <property type="gene ID" value="ENSELUG00000016938.3"/>
</dbReference>
<dbReference type="GO" id="GO:0009116">
    <property type="term" value="P:nucleoside metabolic process"/>
    <property type="evidence" value="ECO:0007669"/>
    <property type="project" value="UniProtKB-UniRule"/>
</dbReference>
<keyword evidence="4 7" id="KW-0546">Nucleotide metabolism</keyword>
<dbReference type="GO" id="GO:0009159">
    <property type="term" value="P:deoxyribonucleoside monophosphate catabolic process"/>
    <property type="evidence" value="ECO:0007669"/>
    <property type="project" value="InterPro"/>
</dbReference>
<keyword evidence="2" id="KW-0597">Phosphoprotein</keyword>
<comment type="subunit">
    <text evidence="1 7">Monomer and homodimer.</text>
</comment>
<dbReference type="GO" id="GO:0005737">
    <property type="term" value="C:cytoplasm"/>
    <property type="evidence" value="ECO:0007669"/>
    <property type="project" value="UniProtKB-SubCell"/>
</dbReference>
<keyword evidence="7" id="KW-0963">Cytoplasm</keyword>
<organism evidence="8 9">
    <name type="scientific">Esox lucius</name>
    <name type="common">Northern pike</name>
    <dbReference type="NCBI Taxonomy" id="8010"/>
    <lineage>
        <taxon>Eukaryota</taxon>
        <taxon>Metazoa</taxon>
        <taxon>Chordata</taxon>
        <taxon>Craniata</taxon>
        <taxon>Vertebrata</taxon>
        <taxon>Euteleostomi</taxon>
        <taxon>Actinopterygii</taxon>
        <taxon>Neopterygii</taxon>
        <taxon>Teleostei</taxon>
        <taxon>Protacanthopterygii</taxon>
        <taxon>Esociformes</taxon>
        <taxon>Esocidae</taxon>
        <taxon>Esox</taxon>
    </lineage>
</organism>
<evidence type="ECO:0000256" key="2">
    <source>
        <dbReference type="ARBA" id="ARBA00022553"/>
    </source>
</evidence>
<comment type="catalytic activity">
    <reaction evidence="7">
        <text>a purine 2'-deoxyribonucleoside 5'-phosphate + H2O = a purine nucleobase + 2-deoxy-D-ribose 5-phosphate</text>
        <dbReference type="Rhea" id="RHEA:51132"/>
        <dbReference type="ChEBI" id="CHEBI:15377"/>
        <dbReference type="ChEBI" id="CHEBI:26386"/>
        <dbReference type="ChEBI" id="CHEBI:62877"/>
        <dbReference type="ChEBI" id="CHEBI:142198"/>
    </reaction>
</comment>
<evidence type="ECO:0000256" key="5">
    <source>
        <dbReference type="ARBA" id="ARBA00023295"/>
    </source>
</evidence>
<feature type="binding site" evidence="7">
    <location>
        <begin position="95"/>
        <end position="97"/>
    </location>
    <ligand>
        <name>substrate</name>
        <note>ligand shared between homodimeric partners</note>
    </ligand>
</feature>
<dbReference type="GO" id="GO:0042802">
    <property type="term" value="F:identical protein binding"/>
    <property type="evidence" value="ECO:0007669"/>
    <property type="project" value="UniProtKB-ARBA"/>
</dbReference>
<evidence type="ECO:0000256" key="1">
    <source>
        <dbReference type="ARBA" id="ARBA00011407"/>
    </source>
</evidence>
<comment type="subcellular location">
    <subcellularLocation>
        <location evidence="7">Cytoplasm</location>
    </subcellularLocation>
    <subcellularLocation>
        <location evidence="7">Nucleus</location>
    </subcellularLocation>
</comment>